<dbReference type="Gene3D" id="3.80.10.10">
    <property type="entry name" value="Ribonuclease Inhibitor"/>
    <property type="match status" value="2"/>
</dbReference>
<feature type="compositionally biased region" description="Basic residues" evidence="4">
    <location>
        <begin position="282"/>
        <end position="300"/>
    </location>
</feature>
<feature type="compositionally biased region" description="Low complexity" evidence="4">
    <location>
        <begin position="544"/>
        <end position="556"/>
    </location>
</feature>
<keyword evidence="6" id="KW-1185">Reference proteome</keyword>
<feature type="coiled-coil region" evidence="3">
    <location>
        <begin position="414"/>
        <end position="455"/>
    </location>
</feature>
<evidence type="ECO:0000256" key="2">
    <source>
        <dbReference type="ARBA" id="ARBA00022737"/>
    </source>
</evidence>
<gene>
    <name evidence="5" type="ORF">LMXM_11_0440</name>
</gene>
<dbReference type="GO" id="GO:0005737">
    <property type="term" value="C:cytoplasm"/>
    <property type="evidence" value="ECO:0007669"/>
    <property type="project" value="TreeGrafter"/>
</dbReference>
<feature type="region of interest" description="Disordered" evidence="4">
    <location>
        <begin position="197"/>
        <end position="261"/>
    </location>
</feature>
<evidence type="ECO:0000256" key="4">
    <source>
        <dbReference type="SAM" id="MobiDB-lite"/>
    </source>
</evidence>
<feature type="compositionally biased region" description="Polar residues" evidence="4">
    <location>
        <begin position="353"/>
        <end position="363"/>
    </location>
</feature>
<feature type="compositionally biased region" description="Polar residues" evidence="4">
    <location>
        <begin position="376"/>
        <end position="398"/>
    </location>
</feature>
<feature type="region of interest" description="Disordered" evidence="4">
    <location>
        <begin position="275"/>
        <end position="311"/>
    </location>
</feature>
<keyword evidence="3" id="KW-0175">Coiled coil</keyword>
<dbReference type="SMART" id="SM00365">
    <property type="entry name" value="LRR_SD22"/>
    <property type="match status" value="4"/>
</dbReference>
<organism evidence="5 6">
    <name type="scientific">Leishmania mexicana (strain MHOM/GT/2001/U1103)</name>
    <dbReference type="NCBI Taxonomy" id="929439"/>
    <lineage>
        <taxon>Eukaryota</taxon>
        <taxon>Discoba</taxon>
        <taxon>Euglenozoa</taxon>
        <taxon>Kinetoplastea</taxon>
        <taxon>Metakinetoplastina</taxon>
        <taxon>Trypanosomatida</taxon>
        <taxon>Trypanosomatidae</taxon>
        <taxon>Leishmaniinae</taxon>
        <taxon>Leishmania</taxon>
    </lineage>
</organism>
<dbReference type="OrthoDB" id="266138at2759"/>
<dbReference type="Pfam" id="PF12799">
    <property type="entry name" value="LRR_4"/>
    <property type="match status" value="1"/>
</dbReference>
<dbReference type="PANTHER" id="PTHR15454:SF56">
    <property type="entry name" value="PROTEIN PHOSPHATASE 1 REGULATORY SUBUNIT 7-RELATED"/>
    <property type="match status" value="1"/>
</dbReference>
<evidence type="ECO:0000313" key="5">
    <source>
        <dbReference type="EMBL" id="CBZ24499.1"/>
    </source>
</evidence>
<dbReference type="OMA" id="PHEHRLT"/>
<evidence type="ECO:0000256" key="3">
    <source>
        <dbReference type="SAM" id="Coils"/>
    </source>
</evidence>
<dbReference type="VEuPathDB" id="TriTrypDB:LmxM.11.0440"/>
<accession>E9ANJ0</accession>
<feature type="region of interest" description="Disordered" evidence="4">
    <location>
        <begin position="459"/>
        <end position="569"/>
    </location>
</feature>
<proteinExistence type="predicted"/>
<sequence>MQVDLRRRGLQSFDPAEFAHTDEHLHLLLQVRQLDLSHNSLHAIRGLEGLTHLTVLNISHNGLRSLGGGLPLTLQELDASHNNLASLQNAALLPLQSLTSLNVSFNDLEDLRGVPNVTAQLTYLDVRCNRLSSLIGIEHCSQLRTLHAESNLLREVADVASLKCLSLLSAVFLSGNPLLLRKRLLTQLHLLLPSSVEQNDLPTTAPPSSVRSSTAAPPSVPDTSSVGSLDHSTMASISEYREEGRCGSGHNTRPASANQGTAQSMLDTTGIHDSSATLERRAPRHAHSSSSTRTHHRLPHRGTSDSARPLCLSAAAPPTTTASVASTGVVGGASDSLACPRRALPHEHRLTETPGSASISSSPDRTHASWSPGPLHSSNGRGSLTASLFPGSASSPHQQGAVGAAPQVTRYGERHSSELVRDDLEEQLARVTAERDDYRREVVALRRELRELRRTFARQCSQERAEDPEELTQASVRSAAAAAAPGHGEGDSSGAHRKSRHPQQEQQQQQQKRSPSVRILAVEMSAHSSLCSQDGESDTPDPPNNNRRNAPQNSAAMSNSVGTSKMDRREIAALFMTKLQQSSSSVT</sequence>
<dbReference type="SUPFAM" id="SSF52075">
    <property type="entry name" value="Outer arm dynein light chain 1"/>
    <property type="match status" value="1"/>
</dbReference>
<evidence type="ECO:0000313" key="6">
    <source>
        <dbReference type="Proteomes" id="UP000007259"/>
    </source>
</evidence>
<dbReference type="InterPro" id="IPR032675">
    <property type="entry name" value="LRR_dom_sf"/>
</dbReference>
<feature type="compositionally biased region" description="Polar residues" evidence="4">
    <location>
        <begin position="197"/>
        <end position="236"/>
    </location>
</feature>
<feature type="compositionally biased region" description="Polar residues" evidence="4">
    <location>
        <begin position="249"/>
        <end position="261"/>
    </location>
</feature>
<dbReference type="KEGG" id="lmi:LMXM_11_0440"/>
<dbReference type="PROSITE" id="PS51450">
    <property type="entry name" value="LRR"/>
    <property type="match status" value="4"/>
</dbReference>
<reference evidence="5 6" key="1">
    <citation type="journal article" date="2011" name="Genome Res.">
        <title>Chromosome and gene copy number variation allow major structural change between species and strains of Leishmania.</title>
        <authorList>
            <person name="Rogers M.B."/>
            <person name="Hilley J.D."/>
            <person name="Dickens N.J."/>
            <person name="Wilkes J."/>
            <person name="Bates P.A."/>
            <person name="Depledge D.P."/>
            <person name="Harris D."/>
            <person name="Her Y."/>
            <person name="Herzyk P."/>
            <person name="Imamura H."/>
            <person name="Otto T.D."/>
            <person name="Sanders M."/>
            <person name="Seeger K."/>
            <person name="Dujardin J.C."/>
            <person name="Berriman M."/>
            <person name="Smith D.F."/>
            <person name="Hertz-Fowler C."/>
            <person name="Mottram J.C."/>
        </authorList>
    </citation>
    <scope>NUCLEOTIDE SEQUENCE [LARGE SCALE GENOMIC DNA]</scope>
    <source>
        <strain evidence="5 6">MHOM/GT/2001/U1103</strain>
    </source>
</reference>
<dbReference type="InterPro" id="IPR001611">
    <property type="entry name" value="Leu-rich_rpt"/>
</dbReference>
<dbReference type="SMART" id="SM00364">
    <property type="entry name" value="LRR_BAC"/>
    <property type="match status" value="4"/>
</dbReference>
<dbReference type="SMART" id="SM00369">
    <property type="entry name" value="LRR_TYP"/>
    <property type="match status" value="4"/>
</dbReference>
<dbReference type="PANTHER" id="PTHR15454">
    <property type="entry name" value="NISCHARIN RELATED"/>
    <property type="match status" value="1"/>
</dbReference>
<dbReference type="RefSeq" id="XP_003873017.1">
    <property type="nucleotide sequence ID" value="XM_003872968.1"/>
</dbReference>
<dbReference type="PhylomeDB" id="E9ANJ0"/>
<name>E9ANJ0_LEIMU</name>
<dbReference type="GeneID" id="13454786"/>
<dbReference type="Pfam" id="PF13516">
    <property type="entry name" value="LRR_6"/>
    <property type="match status" value="1"/>
</dbReference>
<protein>
    <recommendedName>
        <fullName evidence="7">Leucine-rich repeat protein</fullName>
    </recommendedName>
</protein>
<keyword evidence="2" id="KW-0677">Repeat</keyword>
<keyword evidence="1" id="KW-0433">Leucine-rich repeat</keyword>
<evidence type="ECO:0000256" key="1">
    <source>
        <dbReference type="ARBA" id="ARBA00022614"/>
    </source>
</evidence>
<dbReference type="InterPro" id="IPR025875">
    <property type="entry name" value="Leu-rich_rpt_4"/>
</dbReference>
<feature type="region of interest" description="Disordered" evidence="4">
    <location>
        <begin position="347"/>
        <end position="406"/>
    </location>
</feature>
<dbReference type="Proteomes" id="UP000007259">
    <property type="component" value="Chromosome 11"/>
</dbReference>
<dbReference type="EMBL" id="FR799564">
    <property type="protein sequence ID" value="CBZ24499.1"/>
    <property type="molecule type" value="Genomic_DNA"/>
</dbReference>
<dbReference type="AlphaFoldDB" id="E9ANJ0"/>
<dbReference type="InterPro" id="IPR003591">
    <property type="entry name" value="Leu-rich_rpt_typical-subtyp"/>
</dbReference>
<evidence type="ECO:0008006" key="7">
    <source>
        <dbReference type="Google" id="ProtNLM"/>
    </source>
</evidence>